<evidence type="ECO:0000313" key="2">
    <source>
        <dbReference type="EMBL" id="GET41131.1"/>
    </source>
</evidence>
<dbReference type="InterPro" id="IPR036365">
    <property type="entry name" value="PGBD-like_sf"/>
</dbReference>
<dbReference type="SUPFAM" id="SSF47090">
    <property type="entry name" value="PGBD-like"/>
    <property type="match status" value="1"/>
</dbReference>
<evidence type="ECO:0000313" key="3">
    <source>
        <dbReference type="Proteomes" id="UP001050975"/>
    </source>
</evidence>
<dbReference type="Proteomes" id="UP001050975">
    <property type="component" value="Unassembled WGS sequence"/>
</dbReference>
<reference evidence="2" key="1">
    <citation type="submission" date="2019-10" db="EMBL/GenBank/DDBJ databases">
        <title>Draft genome sequece of Microseira wollei NIES-4236.</title>
        <authorList>
            <person name="Yamaguchi H."/>
            <person name="Suzuki S."/>
            <person name="Kawachi M."/>
        </authorList>
    </citation>
    <scope>NUCLEOTIDE SEQUENCE</scope>
    <source>
        <strain evidence="2">NIES-4236</strain>
    </source>
</reference>
<feature type="domain" description="Peptidoglycan binding-like" evidence="1">
    <location>
        <begin position="22"/>
        <end position="77"/>
    </location>
</feature>
<dbReference type="InterPro" id="IPR036366">
    <property type="entry name" value="PGBDSf"/>
</dbReference>
<dbReference type="AlphaFoldDB" id="A0AAV3XI32"/>
<organism evidence="2 3">
    <name type="scientific">Microseira wollei NIES-4236</name>
    <dbReference type="NCBI Taxonomy" id="2530354"/>
    <lineage>
        <taxon>Bacteria</taxon>
        <taxon>Bacillati</taxon>
        <taxon>Cyanobacteriota</taxon>
        <taxon>Cyanophyceae</taxon>
        <taxon>Oscillatoriophycideae</taxon>
        <taxon>Aerosakkonematales</taxon>
        <taxon>Aerosakkonemataceae</taxon>
        <taxon>Microseira</taxon>
    </lineage>
</organism>
<proteinExistence type="predicted"/>
<dbReference type="EMBL" id="BLAY01000111">
    <property type="protein sequence ID" value="GET41131.1"/>
    <property type="molecule type" value="Genomic_DNA"/>
</dbReference>
<protein>
    <submittedName>
        <fullName evidence="2">Peptidoglycan-binding domain 1</fullName>
    </submittedName>
</protein>
<dbReference type="InterPro" id="IPR002477">
    <property type="entry name" value="Peptidoglycan-bd-like"/>
</dbReference>
<comment type="caution">
    <text evidence="2">The sequence shown here is derived from an EMBL/GenBank/DDBJ whole genome shotgun (WGS) entry which is preliminary data.</text>
</comment>
<name>A0AAV3XI32_9CYAN</name>
<dbReference type="RefSeq" id="WP_226587348.1">
    <property type="nucleotide sequence ID" value="NZ_BLAY01000111.1"/>
</dbReference>
<keyword evidence="3" id="KW-1185">Reference proteome</keyword>
<evidence type="ECO:0000259" key="1">
    <source>
        <dbReference type="Pfam" id="PF01471"/>
    </source>
</evidence>
<dbReference type="Pfam" id="PF01471">
    <property type="entry name" value="PG_binding_1"/>
    <property type="match status" value="1"/>
</dbReference>
<sequence length="83" mass="9044">MQANMEPAAASINMPVLKEGDSGEAVRFLEQLLICYGYANSFNAQFDASTKKAVEAFQKDQKLTVDGVVAKNTWRALGSACKR</sequence>
<accession>A0AAV3XI32</accession>
<dbReference type="Gene3D" id="1.10.101.10">
    <property type="entry name" value="PGBD-like superfamily/PGBD"/>
    <property type="match status" value="1"/>
</dbReference>
<gene>
    <name evidence="2" type="ORF">MiSe_59430</name>
</gene>